<evidence type="ECO:0000313" key="2">
    <source>
        <dbReference type="EMBL" id="KOG54799.1"/>
    </source>
</evidence>
<evidence type="ECO:0000256" key="1">
    <source>
        <dbReference type="SAM" id="MobiDB-lite"/>
    </source>
</evidence>
<dbReference type="AlphaFoldDB" id="A0A0L8MWL0"/>
<accession>A0A0L8MWL0</accession>
<dbReference type="EMBL" id="LGUV01000127">
    <property type="protein sequence ID" value="KOG54799.1"/>
    <property type="molecule type" value="Genomic_DNA"/>
</dbReference>
<comment type="caution">
    <text evidence="2">The sequence shown here is derived from an EMBL/GenBank/DDBJ whole genome shotgun (WGS) entry which is preliminary data.</text>
</comment>
<organism evidence="2 3">
    <name type="scientific">Streptomyces virginiae</name>
    <name type="common">Streptomyces cinnamonensis</name>
    <dbReference type="NCBI Taxonomy" id="1961"/>
    <lineage>
        <taxon>Bacteria</taxon>
        <taxon>Bacillati</taxon>
        <taxon>Actinomycetota</taxon>
        <taxon>Actinomycetes</taxon>
        <taxon>Kitasatosporales</taxon>
        <taxon>Streptomycetaceae</taxon>
        <taxon>Streptomyces</taxon>
    </lineage>
</organism>
<sequence>MFVGGAFTGDDLVRAFLFRSDRASACGAAPHQDHRVVGVVLAVVEVPAGGSQGRVTRARRLFAQGRVEDQENGLELVHLLGLCLDGRFFGQLQQSHVVCGLRGGGASRENRPCGRVRVDGVWLASFAPGGTVWLNDLDDVDLLSLQSPGEGDSVGPGALDACASQDTE</sequence>
<gene>
    <name evidence="2" type="ORF">ADK75_13270</name>
</gene>
<reference evidence="3" key="1">
    <citation type="submission" date="2015-07" db="EMBL/GenBank/DDBJ databases">
        <authorList>
            <consortium name="Consortium for Microbial Forensics and Genomics (microFORGE)"/>
            <person name="Knight B.M."/>
            <person name="Roberts D.P."/>
            <person name="Lin D."/>
            <person name="Hari K."/>
            <person name="Fletcher J."/>
            <person name="Melcher U."/>
            <person name="Blagden T."/>
            <person name="Winegar R.A."/>
        </authorList>
    </citation>
    <scope>NUCLEOTIDE SEQUENCE [LARGE SCALE GENOMIC DNA]</scope>
    <source>
        <strain evidence="3">NRRL B-1447</strain>
    </source>
</reference>
<proteinExistence type="predicted"/>
<name>A0A0L8MWL0_STRVG</name>
<dbReference type="Proteomes" id="UP000037084">
    <property type="component" value="Unassembled WGS sequence"/>
</dbReference>
<feature type="region of interest" description="Disordered" evidence="1">
    <location>
        <begin position="148"/>
        <end position="168"/>
    </location>
</feature>
<protein>
    <submittedName>
        <fullName evidence="2">Uncharacterized protein</fullName>
    </submittedName>
</protein>
<evidence type="ECO:0000313" key="3">
    <source>
        <dbReference type="Proteomes" id="UP000037084"/>
    </source>
</evidence>